<dbReference type="PANTHER" id="PTHR45806">
    <property type="entry name" value="SYNAPTOBREVIN HOMOLOG YKT6"/>
    <property type="match status" value="1"/>
</dbReference>
<evidence type="ECO:0000256" key="1">
    <source>
        <dbReference type="PROSITE-ProRule" id="PRU00290"/>
    </source>
</evidence>
<proteinExistence type="predicted"/>
<dbReference type="GO" id="GO:0005794">
    <property type="term" value="C:Golgi apparatus"/>
    <property type="evidence" value="ECO:0007669"/>
    <property type="project" value="TreeGrafter"/>
</dbReference>
<dbReference type="PROSITE" id="PS50892">
    <property type="entry name" value="V_SNARE"/>
    <property type="match status" value="1"/>
</dbReference>
<feature type="domain" description="V-SNARE coiled-coil homology" evidence="2">
    <location>
        <begin position="122"/>
        <end position="179"/>
    </location>
</feature>
<dbReference type="STRING" id="646526.A0A1W0E6Y3"/>
<dbReference type="Proteomes" id="UP000192758">
    <property type="component" value="Unassembled WGS sequence"/>
</dbReference>
<dbReference type="Gene3D" id="1.20.5.110">
    <property type="match status" value="1"/>
</dbReference>
<sequence>MPIYALFAVRNDNNKIAKEAFCLEKYGFFARITIKNVLKALALEFCTNLKSGFESYHEIIEKIDKEEIVIATLKDKKKRIIVITDSEYNSAVRFKAVHEAMDITKDYDELVQEYKDWHKKDLSAQIEKELEKANNNVIKGLSSVLERGQKLSDLVEKSEHLSIQTKKLFKTAKKQNSCC</sequence>
<reference evidence="3 4" key="1">
    <citation type="journal article" date="2017" name="Environ. Microbiol.">
        <title>Decay of the glycolytic pathway and adaptation to intranuclear parasitism within Enterocytozoonidae microsporidia.</title>
        <authorList>
            <person name="Wiredu Boakye D."/>
            <person name="Jaroenlak P."/>
            <person name="Prachumwat A."/>
            <person name="Williams T.A."/>
            <person name="Bateman K.S."/>
            <person name="Itsathitphaisarn O."/>
            <person name="Sritunyalucksana K."/>
            <person name="Paszkiewicz K.H."/>
            <person name="Moore K.A."/>
            <person name="Stentiford G.D."/>
            <person name="Williams B.A."/>
        </authorList>
    </citation>
    <scope>NUCLEOTIDE SEQUENCE [LARGE SCALE GENOMIC DNA]</scope>
    <source>
        <strain evidence="3 4">TH1</strain>
    </source>
</reference>
<name>A0A1W0E6Y3_9MICR</name>
<gene>
    <name evidence="3" type="primary">ykt6</name>
    <name evidence="3" type="ORF">EHP00_1852</name>
</gene>
<evidence type="ECO:0000313" key="3">
    <source>
        <dbReference type="EMBL" id="OQS55014.1"/>
    </source>
</evidence>
<protein>
    <submittedName>
        <fullName evidence="3">Ykt6</fullName>
    </submittedName>
</protein>
<dbReference type="AlphaFoldDB" id="A0A1W0E6Y3"/>
<dbReference type="EMBL" id="MNPJ01000014">
    <property type="protein sequence ID" value="OQS55014.1"/>
    <property type="molecule type" value="Genomic_DNA"/>
</dbReference>
<dbReference type="InterPro" id="IPR042855">
    <property type="entry name" value="V_SNARE_CC"/>
</dbReference>
<dbReference type="OrthoDB" id="27923at2759"/>
<dbReference type="PANTHER" id="PTHR45806:SF1">
    <property type="entry name" value="SYNAPTOBREVIN HOMOLOG YKT6"/>
    <property type="match status" value="1"/>
</dbReference>
<dbReference type="SUPFAM" id="SSF58038">
    <property type="entry name" value="SNARE fusion complex"/>
    <property type="match status" value="1"/>
</dbReference>
<dbReference type="GO" id="GO:0005484">
    <property type="term" value="F:SNAP receptor activity"/>
    <property type="evidence" value="ECO:0007669"/>
    <property type="project" value="TreeGrafter"/>
</dbReference>
<comment type="caution">
    <text evidence="3">The sequence shown here is derived from an EMBL/GenBank/DDBJ whole genome shotgun (WGS) entry which is preliminary data.</text>
</comment>
<keyword evidence="4" id="KW-1185">Reference proteome</keyword>
<dbReference type="GO" id="GO:0006888">
    <property type="term" value="P:endoplasmic reticulum to Golgi vesicle-mediated transport"/>
    <property type="evidence" value="ECO:0007669"/>
    <property type="project" value="TreeGrafter"/>
</dbReference>
<evidence type="ECO:0000259" key="2">
    <source>
        <dbReference type="PROSITE" id="PS50892"/>
    </source>
</evidence>
<evidence type="ECO:0000313" key="4">
    <source>
        <dbReference type="Proteomes" id="UP000192758"/>
    </source>
</evidence>
<dbReference type="VEuPathDB" id="MicrosporidiaDB:EHP00_1852"/>
<dbReference type="Pfam" id="PF00957">
    <property type="entry name" value="Synaptobrevin"/>
    <property type="match status" value="1"/>
</dbReference>
<accession>A0A1W0E6Y3</accession>
<keyword evidence="1" id="KW-0175">Coiled coil</keyword>
<organism evidence="3 4">
    <name type="scientific">Ecytonucleospora hepatopenaei</name>
    <dbReference type="NCBI Taxonomy" id="646526"/>
    <lineage>
        <taxon>Eukaryota</taxon>
        <taxon>Fungi</taxon>
        <taxon>Fungi incertae sedis</taxon>
        <taxon>Microsporidia</taxon>
        <taxon>Enterocytozoonidae</taxon>
        <taxon>Ecytonucleospora</taxon>
    </lineage>
</organism>